<gene>
    <name evidence="1" type="ORF">BSOLF_0797</name>
</gene>
<dbReference type="AlphaFoldDB" id="A0A2R6XX97"/>
<name>A0A2R6XX97_9BACL</name>
<reference evidence="2" key="1">
    <citation type="journal article" date="2018" name="Sci. Rep.">
        <title>Lignite coal burning seam in the remote Altai Mountains harbors a hydrogen-driven thermophilic microbial community.</title>
        <authorList>
            <person name="Kadnikov V.V."/>
            <person name="Mardanov A.V."/>
            <person name="Ivasenko D.A."/>
            <person name="Antsiferov D.V."/>
            <person name="Beletsky A.V."/>
            <person name="Karnachuk O.V."/>
            <person name="Ravin N.V."/>
        </authorList>
    </citation>
    <scope>NUCLEOTIDE SEQUENCE [LARGE SCALE GENOMIC DNA]</scope>
</reference>
<comment type="caution">
    <text evidence="1">The sequence shown here is derived from an EMBL/GenBank/DDBJ whole genome shotgun (WGS) entry which is preliminary data.</text>
</comment>
<sequence>MHAAVRYALWVRRHMEGQADAGDEPHRGFDEMPEVREVLVAHLSVAQEPWHAIRAAKAVIPLTRYLP</sequence>
<accession>A0A2R6XX97</accession>
<dbReference type="EMBL" id="PEBX01000219">
    <property type="protein sequence ID" value="PTQ55050.1"/>
    <property type="molecule type" value="Genomic_DNA"/>
</dbReference>
<proteinExistence type="predicted"/>
<evidence type="ECO:0000313" key="1">
    <source>
        <dbReference type="EMBL" id="PTQ55050.1"/>
    </source>
</evidence>
<protein>
    <submittedName>
        <fullName evidence="1">Uncharacterized protein</fullName>
    </submittedName>
</protein>
<organism evidence="1 2">
    <name type="scientific">Candidatus Carbonibacillus altaicus</name>
    <dbReference type="NCBI Taxonomy" id="2163959"/>
    <lineage>
        <taxon>Bacteria</taxon>
        <taxon>Bacillati</taxon>
        <taxon>Bacillota</taxon>
        <taxon>Bacilli</taxon>
        <taxon>Bacillales</taxon>
        <taxon>Candidatus Carbonibacillus</taxon>
    </lineage>
</organism>
<dbReference type="Proteomes" id="UP000244338">
    <property type="component" value="Unassembled WGS sequence"/>
</dbReference>
<evidence type="ECO:0000313" key="2">
    <source>
        <dbReference type="Proteomes" id="UP000244338"/>
    </source>
</evidence>